<dbReference type="Proteomes" id="UP001207918">
    <property type="component" value="Unassembled WGS sequence"/>
</dbReference>
<comment type="caution">
    <text evidence="2">The sequence shown here is derived from an EMBL/GenBank/DDBJ whole genome shotgun (WGS) entry which is preliminary data.</text>
</comment>
<dbReference type="EC" id="2.4.-.-" evidence="2"/>
<dbReference type="CDD" id="cd00761">
    <property type="entry name" value="Glyco_tranf_GTA_type"/>
    <property type="match status" value="1"/>
</dbReference>
<dbReference type="InterPro" id="IPR050834">
    <property type="entry name" value="Glycosyltransf_2"/>
</dbReference>
<dbReference type="InterPro" id="IPR029044">
    <property type="entry name" value="Nucleotide-diphossugar_trans"/>
</dbReference>
<keyword evidence="2" id="KW-0808">Transferase</keyword>
<dbReference type="InterPro" id="IPR001173">
    <property type="entry name" value="Glyco_trans_2-like"/>
</dbReference>
<dbReference type="Gene3D" id="3.90.550.10">
    <property type="entry name" value="Spore Coat Polysaccharide Biosynthesis Protein SpsA, Chain A"/>
    <property type="match status" value="1"/>
</dbReference>
<dbReference type="EMBL" id="JAGGJA010000004">
    <property type="protein sequence ID" value="MCW9706759.1"/>
    <property type="molecule type" value="Genomic_DNA"/>
</dbReference>
<feature type="domain" description="Glycosyltransferase 2-like" evidence="1">
    <location>
        <begin position="4"/>
        <end position="162"/>
    </location>
</feature>
<proteinExistence type="predicted"/>
<keyword evidence="3" id="KW-1185">Reference proteome</keyword>
<dbReference type="RefSeq" id="WP_265765493.1">
    <property type="nucleotide sequence ID" value="NZ_JAGGJA010000004.1"/>
</dbReference>
<evidence type="ECO:0000313" key="3">
    <source>
        <dbReference type="Proteomes" id="UP001207918"/>
    </source>
</evidence>
<dbReference type="PANTHER" id="PTHR43685:SF2">
    <property type="entry name" value="GLYCOSYLTRANSFERASE 2-LIKE DOMAIN-CONTAINING PROTEIN"/>
    <property type="match status" value="1"/>
</dbReference>
<dbReference type="Pfam" id="PF00535">
    <property type="entry name" value="Glycos_transf_2"/>
    <property type="match status" value="1"/>
</dbReference>
<keyword evidence="2" id="KW-0328">Glycosyltransferase</keyword>
<dbReference type="GO" id="GO:0016757">
    <property type="term" value="F:glycosyltransferase activity"/>
    <property type="evidence" value="ECO:0007669"/>
    <property type="project" value="UniProtKB-KW"/>
</dbReference>
<dbReference type="SUPFAM" id="SSF53448">
    <property type="entry name" value="Nucleotide-diphospho-sugar transferases"/>
    <property type="match status" value="1"/>
</dbReference>
<evidence type="ECO:0000259" key="1">
    <source>
        <dbReference type="Pfam" id="PF00535"/>
    </source>
</evidence>
<name>A0ABT3PLD1_9BACT</name>
<gene>
    <name evidence="2" type="ORF">J6I44_07815</name>
</gene>
<reference evidence="2 3" key="1">
    <citation type="submission" date="2021-03" db="EMBL/GenBank/DDBJ databases">
        <title>Aliifodinibius sp. nov., a new bacterium isolated from saline soil.</title>
        <authorList>
            <person name="Galisteo C."/>
            <person name="De La Haba R."/>
            <person name="Sanchez-Porro C."/>
            <person name="Ventosa A."/>
        </authorList>
    </citation>
    <scope>NUCLEOTIDE SEQUENCE [LARGE SCALE GENOMIC DNA]</scope>
    <source>
        <strain evidence="2 3">1BSP15-2V2</strain>
    </source>
</reference>
<accession>A0ABT3PLD1</accession>
<dbReference type="PANTHER" id="PTHR43685">
    <property type="entry name" value="GLYCOSYLTRANSFERASE"/>
    <property type="match status" value="1"/>
</dbReference>
<sequence length="290" mass="33290">MKFSIIIPTYNDWERLLKCLKALEKQTLAKGRYEVIVVDNSKTGKVPDRISLPDWVQFVHEPEPGSYSARNKGADKAIGEVLAFTDSDCVPDKHWLAKAEARFDTSTCDLLGGKVKIFQNEEGNKYGFLYERVTAFPQHKNVPKGKGVTANLFIKKSVFDTVGGFRSTLKSGGDWEFTLRCTQKGYEMIYCEEVLVWHPARTLPAILKKQKRMACGGAADIKERYGHSYLRILGSHLIHVPNYKRENMPEELSRSEKIIIYAIDTLKYFYRIVLFSGMMFRFIDPNRVRE</sequence>
<evidence type="ECO:0000313" key="2">
    <source>
        <dbReference type="EMBL" id="MCW9706759.1"/>
    </source>
</evidence>
<organism evidence="2 3">
    <name type="scientific">Fodinibius salsisoli</name>
    <dbReference type="NCBI Taxonomy" id="2820877"/>
    <lineage>
        <taxon>Bacteria</taxon>
        <taxon>Pseudomonadati</taxon>
        <taxon>Balneolota</taxon>
        <taxon>Balneolia</taxon>
        <taxon>Balneolales</taxon>
        <taxon>Balneolaceae</taxon>
        <taxon>Fodinibius</taxon>
    </lineage>
</organism>
<protein>
    <submittedName>
        <fullName evidence="2">Glycosyltransferase</fullName>
        <ecNumber evidence="2">2.4.-.-</ecNumber>
    </submittedName>
</protein>